<dbReference type="AlphaFoldDB" id="A0A5C8PW01"/>
<keyword evidence="3" id="KW-1185">Reference proteome</keyword>
<dbReference type="OrthoDB" id="8455641at2"/>
<dbReference type="Proteomes" id="UP000321638">
    <property type="component" value="Unassembled WGS sequence"/>
</dbReference>
<comment type="caution">
    <text evidence="2">The sequence shown here is derived from an EMBL/GenBank/DDBJ whole genome shotgun (WGS) entry which is preliminary data.</text>
</comment>
<organism evidence="2 3">
    <name type="scientific">Vineibacter terrae</name>
    <dbReference type="NCBI Taxonomy" id="2586908"/>
    <lineage>
        <taxon>Bacteria</taxon>
        <taxon>Pseudomonadati</taxon>
        <taxon>Pseudomonadota</taxon>
        <taxon>Alphaproteobacteria</taxon>
        <taxon>Hyphomicrobiales</taxon>
        <taxon>Vineibacter</taxon>
    </lineage>
</organism>
<evidence type="ECO:0000313" key="2">
    <source>
        <dbReference type="EMBL" id="TXL82163.1"/>
    </source>
</evidence>
<name>A0A5C8PW01_9HYPH</name>
<proteinExistence type="predicted"/>
<evidence type="ECO:0000313" key="3">
    <source>
        <dbReference type="Proteomes" id="UP000321638"/>
    </source>
</evidence>
<sequence length="61" mass="7252">MRAHKYKPGQFVRILPKRFLAAPAGRYEIVRTLPPDNDENQYRVRSTEDNHERVVRESELT</sequence>
<dbReference type="EMBL" id="VDUZ01000001">
    <property type="protein sequence ID" value="TXL82163.1"/>
    <property type="molecule type" value="Genomic_DNA"/>
</dbReference>
<feature type="compositionally biased region" description="Basic and acidic residues" evidence="1">
    <location>
        <begin position="40"/>
        <end position="61"/>
    </location>
</feature>
<reference evidence="2 3" key="1">
    <citation type="submission" date="2019-06" db="EMBL/GenBank/DDBJ databases">
        <title>New taxonomy in bacterial strain CC-CFT640, isolated from vineyard.</title>
        <authorList>
            <person name="Lin S.-Y."/>
            <person name="Tsai C.-F."/>
            <person name="Young C.-C."/>
        </authorList>
    </citation>
    <scope>NUCLEOTIDE SEQUENCE [LARGE SCALE GENOMIC DNA]</scope>
    <source>
        <strain evidence="2 3">CC-CFT640</strain>
    </source>
</reference>
<gene>
    <name evidence="2" type="ORF">FHP25_00215</name>
</gene>
<feature type="region of interest" description="Disordered" evidence="1">
    <location>
        <begin position="37"/>
        <end position="61"/>
    </location>
</feature>
<protein>
    <submittedName>
        <fullName evidence="2">Uncharacterized protein</fullName>
    </submittedName>
</protein>
<evidence type="ECO:0000256" key="1">
    <source>
        <dbReference type="SAM" id="MobiDB-lite"/>
    </source>
</evidence>
<accession>A0A5C8PW01</accession>